<gene>
    <name evidence="2" type="ORF">DGYR_LOCUS11351</name>
</gene>
<evidence type="ECO:0000256" key="1">
    <source>
        <dbReference type="SAM" id="MobiDB-lite"/>
    </source>
</evidence>
<comment type="caution">
    <text evidence="2">The sequence shown here is derived from an EMBL/GenBank/DDBJ whole genome shotgun (WGS) entry which is preliminary data.</text>
</comment>
<keyword evidence="3" id="KW-1185">Reference proteome</keyword>
<reference evidence="2 3" key="1">
    <citation type="submission" date="2020-08" db="EMBL/GenBank/DDBJ databases">
        <authorList>
            <person name="Hejnol A."/>
        </authorList>
    </citation>
    <scope>NUCLEOTIDE SEQUENCE [LARGE SCALE GENOMIC DNA]</scope>
</reference>
<name>A0A7I8W8F8_9ANNE</name>
<dbReference type="EMBL" id="CAJFCJ010000019">
    <property type="protein sequence ID" value="CAD5123701.1"/>
    <property type="molecule type" value="Genomic_DNA"/>
</dbReference>
<evidence type="ECO:0000313" key="2">
    <source>
        <dbReference type="EMBL" id="CAD5123701.1"/>
    </source>
</evidence>
<dbReference type="AlphaFoldDB" id="A0A7I8W8F8"/>
<organism evidence="2 3">
    <name type="scientific">Dimorphilus gyrociliatus</name>
    <dbReference type="NCBI Taxonomy" id="2664684"/>
    <lineage>
        <taxon>Eukaryota</taxon>
        <taxon>Metazoa</taxon>
        <taxon>Spiralia</taxon>
        <taxon>Lophotrochozoa</taxon>
        <taxon>Annelida</taxon>
        <taxon>Polychaeta</taxon>
        <taxon>Polychaeta incertae sedis</taxon>
        <taxon>Dinophilidae</taxon>
        <taxon>Dimorphilus</taxon>
    </lineage>
</organism>
<feature type="region of interest" description="Disordered" evidence="1">
    <location>
        <begin position="50"/>
        <end position="72"/>
    </location>
</feature>
<dbReference type="Proteomes" id="UP000549394">
    <property type="component" value="Unassembled WGS sequence"/>
</dbReference>
<feature type="region of interest" description="Disordered" evidence="1">
    <location>
        <begin position="271"/>
        <end position="295"/>
    </location>
</feature>
<protein>
    <submittedName>
        <fullName evidence="2">DgyrCDS12021</fullName>
    </submittedName>
</protein>
<sequence length="295" mass="33647">MAHCTPAVYDTTYKNDFCGSSGSPRTTLLYGDRVGSHWFPKDYTEGRFGNWHNTPSNKNKDHDKAPPKQHVNVTYSNPMDDRYRSVYQSDYGLLYPSMGRIPLQDMAAFGYASVAHPRNESSYVTPANHCEKGCNLRFSRHFADHTPDPSLGSAPQGACYHQTAHCSCRNYLGHVFTKQEDVTTYGRDFGWQAPSPRSQVARLHGYTRHAPLDQDRAFPWDWPDPPRAARHVDQHWARVYCPLHGCFHGSEDQRCPLFSFETHSEQKDCPHAHSCSCSPRHKKPIHTGKRIEIKS</sequence>
<feature type="compositionally biased region" description="Basic residues" evidence="1">
    <location>
        <begin position="279"/>
        <end position="288"/>
    </location>
</feature>
<evidence type="ECO:0000313" key="3">
    <source>
        <dbReference type="Proteomes" id="UP000549394"/>
    </source>
</evidence>
<proteinExistence type="predicted"/>
<accession>A0A7I8W8F8</accession>